<dbReference type="InterPro" id="IPR003557">
    <property type="entry name" value="Cyt_c_biogenesis_CcmC"/>
</dbReference>
<keyword evidence="13" id="KW-1185">Reference proteome</keyword>
<evidence type="ECO:0000256" key="3">
    <source>
        <dbReference type="ARBA" id="ARBA00005840"/>
    </source>
</evidence>
<name>A0A0B5BH22_9BACT</name>
<feature type="transmembrane region" description="Helical" evidence="10">
    <location>
        <begin position="90"/>
        <end position="110"/>
    </location>
</feature>
<evidence type="ECO:0000256" key="10">
    <source>
        <dbReference type="SAM" id="Phobius"/>
    </source>
</evidence>
<evidence type="ECO:0000256" key="1">
    <source>
        <dbReference type="ARBA" id="ARBA00002442"/>
    </source>
</evidence>
<evidence type="ECO:0000256" key="9">
    <source>
        <dbReference type="ARBA" id="ARBA00023136"/>
    </source>
</evidence>
<evidence type="ECO:0000259" key="11">
    <source>
        <dbReference type="Pfam" id="PF01578"/>
    </source>
</evidence>
<feature type="transmembrane region" description="Helical" evidence="10">
    <location>
        <begin position="34"/>
        <end position="51"/>
    </location>
</feature>
<dbReference type="PANTHER" id="PTHR30071:SF1">
    <property type="entry name" value="CYTOCHROME B_B6 PROTEIN-RELATED"/>
    <property type="match status" value="1"/>
</dbReference>
<keyword evidence="7 10" id="KW-1133">Transmembrane helix</keyword>
<feature type="transmembrane region" description="Helical" evidence="10">
    <location>
        <begin position="242"/>
        <end position="264"/>
    </location>
</feature>
<dbReference type="RefSeq" id="WP_039744493.1">
    <property type="nucleotide sequence ID" value="NZ_CP009788.1"/>
</dbReference>
<proteinExistence type="inferred from homology"/>
<accession>A0A0B5BH22</accession>
<comment type="subcellular location">
    <subcellularLocation>
        <location evidence="2">Membrane</location>
        <topology evidence="2">Multi-pass membrane protein</topology>
    </subcellularLocation>
</comment>
<dbReference type="GO" id="GO:0005886">
    <property type="term" value="C:plasma membrane"/>
    <property type="evidence" value="ECO:0007669"/>
    <property type="project" value="TreeGrafter"/>
</dbReference>
<dbReference type="HOGENOM" id="CLU_049710_2_2_7"/>
<dbReference type="InterPro" id="IPR002541">
    <property type="entry name" value="Cyt_c_assembly"/>
</dbReference>
<dbReference type="InterPro" id="IPR045062">
    <property type="entry name" value="Cyt_c_biogenesis_CcsA/CcmC"/>
</dbReference>
<keyword evidence="9 10" id="KW-0472">Membrane</keyword>
<feature type="transmembrane region" description="Helical" evidence="10">
    <location>
        <begin position="63"/>
        <end position="83"/>
    </location>
</feature>
<protein>
    <recommendedName>
        <fullName evidence="4">Heme exporter protein C</fullName>
    </recommendedName>
</protein>
<dbReference type="STRING" id="345632.GPICK_14835"/>
<gene>
    <name evidence="12" type="ORF">GPICK_14835</name>
</gene>
<dbReference type="GO" id="GO:0020037">
    <property type="term" value="F:heme binding"/>
    <property type="evidence" value="ECO:0007669"/>
    <property type="project" value="InterPro"/>
</dbReference>
<feature type="transmembrane region" description="Helical" evidence="10">
    <location>
        <begin position="6"/>
        <end position="25"/>
    </location>
</feature>
<dbReference type="KEGG" id="gpi:GPICK_14835"/>
<keyword evidence="8" id="KW-0793">Thylakoid</keyword>
<evidence type="ECO:0000256" key="2">
    <source>
        <dbReference type="ARBA" id="ARBA00004141"/>
    </source>
</evidence>
<dbReference type="GO" id="GO:0017004">
    <property type="term" value="P:cytochrome complex assembly"/>
    <property type="evidence" value="ECO:0007669"/>
    <property type="project" value="UniProtKB-KW"/>
</dbReference>
<comment type="function">
    <text evidence="1">Required for the export of heme to the periplasm for the biogenesis of c-type cytochromes.</text>
</comment>
<dbReference type="Proteomes" id="UP000057609">
    <property type="component" value="Chromosome"/>
</dbReference>
<feature type="transmembrane region" description="Helical" evidence="10">
    <location>
        <begin position="216"/>
        <end position="235"/>
    </location>
</feature>
<feature type="domain" description="Cytochrome c assembly protein" evidence="11">
    <location>
        <begin position="63"/>
        <end position="268"/>
    </location>
</feature>
<dbReference type="GO" id="GO:0015232">
    <property type="term" value="F:heme transmembrane transporter activity"/>
    <property type="evidence" value="ECO:0007669"/>
    <property type="project" value="InterPro"/>
</dbReference>
<keyword evidence="5 10" id="KW-0812">Transmembrane</keyword>
<dbReference type="Pfam" id="PF01578">
    <property type="entry name" value="Cytochrom_C_asm"/>
    <property type="match status" value="1"/>
</dbReference>
<evidence type="ECO:0000256" key="5">
    <source>
        <dbReference type="ARBA" id="ARBA00022692"/>
    </source>
</evidence>
<feature type="transmembrane region" description="Helical" evidence="10">
    <location>
        <begin position="178"/>
        <end position="201"/>
    </location>
</feature>
<dbReference type="AlphaFoldDB" id="A0A0B5BH22"/>
<feature type="transmembrane region" description="Helical" evidence="10">
    <location>
        <begin position="130"/>
        <end position="152"/>
    </location>
</feature>
<dbReference type="OrthoDB" id="9814290at2"/>
<reference evidence="12 13" key="1">
    <citation type="journal article" date="2015" name="Genome Announc.">
        <title>Complete Genome of Geobacter pickeringii G13T, a Metal-Reducing Isolate from Sedimentary Kaolin Deposits.</title>
        <authorList>
            <person name="Badalamenti J.P."/>
            <person name="Bond D.R."/>
        </authorList>
    </citation>
    <scope>NUCLEOTIDE SEQUENCE [LARGE SCALE GENOMIC DNA]</scope>
    <source>
        <strain evidence="12 13">G13</strain>
    </source>
</reference>
<evidence type="ECO:0000313" key="12">
    <source>
        <dbReference type="EMBL" id="AJE04464.1"/>
    </source>
</evidence>
<dbReference type="PANTHER" id="PTHR30071">
    <property type="entry name" value="HEME EXPORTER PROTEIN C"/>
    <property type="match status" value="1"/>
</dbReference>
<comment type="similarity">
    <text evidence="3">Belongs to the CcmC/CycZ/HelC family.</text>
</comment>
<evidence type="ECO:0000256" key="6">
    <source>
        <dbReference type="ARBA" id="ARBA00022748"/>
    </source>
</evidence>
<dbReference type="NCBIfam" id="TIGR03144">
    <property type="entry name" value="cytochr_II_ccsB"/>
    <property type="match status" value="1"/>
</dbReference>
<keyword evidence="6" id="KW-0201">Cytochrome c-type biogenesis</keyword>
<evidence type="ECO:0000256" key="4">
    <source>
        <dbReference type="ARBA" id="ARBA00016463"/>
    </source>
</evidence>
<organism evidence="12 13">
    <name type="scientific">Geobacter pickeringii</name>
    <dbReference type="NCBI Taxonomy" id="345632"/>
    <lineage>
        <taxon>Bacteria</taxon>
        <taxon>Pseudomonadati</taxon>
        <taxon>Thermodesulfobacteriota</taxon>
        <taxon>Desulfuromonadia</taxon>
        <taxon>Geobacterales</taxon>
        <taxon>Geobacteraceae</taxon>
        <taxon>Geobacter</taxon>
    </lineage>
</organism>
<dbReference type="PRINTS" id="PR01386">
    <property type="entry name" value="CCMCBIOGNSIS"/>
</dbReference>
<dbReference type="EMBL" id="CP009788">
    <property type="protein sequence ID" value="AJE04464.1"/>
    <property type="molecule type" value="Genomic_DNA"/>
</dbReference>
<dbReference type="InterPro" id="IPR017562">
    <property type="entry name" value="Cyt_c_biogenesis_CcsA"/>
</dbReference>
<evidence type="ECO:0000256" key="8">
    <source>
        <dbReference type="ARBA" id="ARBA00023078"/>
    </source>
</evidence>
<sequence length="271" mass="30196">MNALLFATTLALYLVATVAYLAYLVKPREALGRVARWILVAGFAAHSLYTVDRYIEAGHTPITNLHESLSFFGLAIVGVYLACERKYRTVILGSFVTPLALLILSASTSFPSAMAPLNPALKSRWLAVHTVMAFLSYAAFAVAFGAAIMYLIQERFLKQKKLGAMYQKLPSLDILDEINYRCLTFGFPLLTFAIISGAIWAETAWGTYWSWDPKETWSLITWFVYAALIHGRLTTGWRGKKAAILAIVGFFVLLFTFLGVNLFLPGLHSYK</sequence>
<evidence type="ECO:0000256" key="7">
    <source>
        <dbReference type="ARBA" id="ARBA00022989"/>
    </source>
</evidence>
<evidence type="ECO:0000313" key="13">
    <source>
        <dbReference type="Proteomes" id="UP000057609"/>
    </source>
</evidence>